<feature type="domain" description="CRIB" evidence="2">
    <location>
        <begin position="28"/>
        <end position="41"/>
    </location>
</feature>
<keyword evidence="1" id="KW-0812">Transmembrane</keyword>
<dbReference type="Gene3D" id="3.90.810.10">
    <property type="entry name" value="CRIB domain"/>
    <property type="match status" value="1"/>
</dbReference>
<reference evidence="4" key="2">
    <citation type="submission" date="2006-03" db="EMBL/GenBank/DDBJ databases">
        <title>Chromosome-wide comparison between domesticated rice subspecies indica and japonica.</title>
        <authorList>
            <person name="Han B."/>
        </authorList>
    </citation>
    <scope>NUCLEOTIDE SEQUENCE</scope>
</reference>
<dbReference type="AlphaFoldDB" id="Q00RG8"/>
<evidence type="ECO:0000313" key="4">
    <source>
        <dbReference type="EMBL" id="CAJ86415.1"/>
    </source>
</evidence>
<proteinExistence type="predicted"/>
<dbReference type="CDD" id="cd00132">
    <property type="entry name" value="CRIB"/>
    <property type="match status" value="1"/>
</dbReference>
<sequence>MAYKMKGIFKGLKVISQIFVVKEHEMQIGSPTDVKHVAHIGWDGLTGNASPSWGPLGLLKVWQELLVLQSGRFSVLVRLLHMIVASLGKALVCLMSGMYG</sequence>
<name>Q00RG8_ORYSA</name>
<keyword evidence="1" id="KW-0472">Membrane</keyword>
<evidence type="ECO:0000259" key="2">
    <source>
        <dbReference type="PROSITE" id="PS50108"/>
    </source>
</evidence>
<evidence type="ECO:0000256" key="1">
    <source>
        <dbReference type="SAM" id="Phobius"/>
    </source>
</evidence>
<organism evidence="4">
    <name type="scientific">Oryza sativa</name>
    <name type="common">Rice</name>
    <dbReference type="NCBI Taxonomy" id="4530"/>
    <lineage>
        <taxon>Eukaryota</taxon>
        <taxon>Viridiplantae</taxon>
        <taxon>Streptophyta</taxon>
        <taxon>Embryophyta</taxon>
        <taxon>Tracheophyta</taxon>
        <taxon>Spermatophyta</taxon>
        <taxon>Magnoliopsida</taxon>
        <taxon>Liliopsida</taxon>
        <taxon>Poales</taxon>
        <taxon>Poaceae</taxon>
        <taxon>BOP clade</taxon>
        <taxon>Oryzoideae</taxon>
        <taxon>Oryzeae</taxon>
        <taxon>Oryzinae</taxon>
        <taxon>Oryza</taxon>
    </lineage>
</organism>
<reference evidence="4" key="1">
    <citation type="journal article" date="2002" name="Nature">
        <title>Sequence and analysis of rice chromosome 4.</title>
        <authorList>
            <person name="Feng Q."/>
            <person name="Zhang Y."/>
            <person name="Hao P."/>
            <person name="Wang S."/>
            <person name="Fu G."/>
            <person name="Huang Y."/>
            <person name="Li Y."/>
            <person name="Zhu J."/>
            <person name="Liu Y."/>
            <person name="Hu X."/>
            <person name="Jia P."/>
            <person name="Zhang Y."/>
            <person name="Zhao Q."/>
            <person name="Ying K."/>
            <person name="Yu S."/>
            <person name="Tang Y."/>
            <person name="Weng Q."/>
            <person name="Zhang L."/>
            <person name="Lu Y."/>
            <person name="Mu J."/>
            <person name="Lu Y."/>
            <person name="Zhang L.S."/>
            <person name="Yu Z."/>
            <person name="Fan D."/>
            <person name="Liu X."/>
            <person name="Lu T."/>
            <person name="Li C."/>
            <person name="Wu Y."/>
            <person name="Sun T."/>
            <person name="Lei H."/>
            <person name="Li T."/>
            <person name="Hu H."/>
            <person name="Guan J."/>
            <person name="Wu M."/>
            <person name="Zhang R."/>
            <person name="Zhou B."/>
            <person name="Chen Z."/>
            <person name="Chen L."/>
            <person name="Jin Z."/>
            <person name="Wang R."/>
            <person name="Yin H."/>
            <person name="Cai Z."/>
            <person name="Ren S."/>
            <person name="Lv G."/>
            <person name="Gu W."/>
            <person name="Zhu G."/>
            <person name="Tu Y."/>
            <person name="Jia J."/>
            <person name="Zhang Y."/>
            <person name="Chen J."/>
            <person name="Kang H."/>
            <person name="Chen X."/>
            <person name="Shao C."/>
            <person name="Sun Y."/>
            <person name="Hu Q."/>
            <person name="Zhang X."/>
            <person name="Zhang W."/>
            <person name="Wang L."/>
            <person name="Ding C."/>
            <person name="Sheng H."/>
            <person name="Gu J."/>
            <person name="Chen S."/>
            <person name="Ni L."/>
            <person name="Zhu F."/>
            <person name="Chen W."/>
            <person name="Lan L."/>
            <person name="Lai Y."/>
            <person name="Cheng Z."/>
            <person name="Gu M."/>
            <person name="Jiang J."/>
            <person name="Li J."/>
            <person name="Hong G."/>
            <person name="Xue Y."/>
            <person name="Han B."/>
        </authorList>
    </citation>
    <scope>NUCLEOTIDE SEQUENCE</scope>
</reference>
<evidence type="ECO:0000313" key="3">
    <source>
        <dbReference type="EMBL" id="CAJ86365.1"/>
    </source>
</evidence>
<gene>
    <name evidence="4" type="primary">H0303G06.4</name>
    <name evidence="3" type="synonym">OSIGBa0117N13.9</name>
</gene>
<dbReference type="PANTHER" id="PTHR47846">
    <property type="entry name" value="OS06G0681300 PROTEIN-RELATED"/>
    <property type="match status" value="1"/>
</dbReference>
<accession>Q00RG8</accession>
<dbReference type="Pfam" id="PF00786">
    <property type="entry name" value="PBD"/>
    <property type="match status" value="1"/>
</dbReference>
<protein>
    <submittedName>
        <fullName evidence="4">H0303G06.4 protein</fullName>
    </submittedName>
    <submittedName>
        <fullName evidence="3">OSIGBa0117N13.9 protein</fullName>
    </submittedName>
</protein>
<dbReference type="InterPro" id="IPR000095">
    <property type="entry name" value="CRIB_dom"/>
</dbReference>
<dbReference type="PANTHER" id="PTHR47846:SF4">
    <property type="entry name" value="WASP-RELATED PROTEIN"/>
    <property type="match status" value="1"/>
</dbReference>
<dbReference type="SMART" id="SM00285">
    <property type="entry name" value="PBD"/>
    <property type="match status" value="1"/>
</dbReference>
<dbReference type="InterPro" id="IPR036936">
    <property type="entry name" value="CRIB_dom_sf"/>
</dbReference>
<dbReference type="EMBL" id="CT827955">
    <property type="protein sequence ID" value="CAJ86365.1"/>
    <property type="molecule type" value="Genomic_DNA"/>
</dbReference>
<dbReference type="EMBL" id="CT827959">
    <property type="protein sequence ID" value="CAJ86415.1"/>
    <property type="molecule type" value="Genomic_DNA"/>
</dbReference>
<keyword evidence="1" id="KW-1133">Transmembrane helix</keyword>
<feature type="transmembrane region" description="Helical" evidence="1">
    <location>
        <begin position="79"/>
        <end position="99"/>
    </location>
</feature>
<dbReference type="PROSITE" id="PS50108">
    <property type="entry name" value="CRIB"/>
    <property type="match status" value="1"/>
</dbReference>